<name>A0ABS8PG07_9PSEU</name>
<organism evidence="3 4">
    <name type="scientific">Actinomycetospora endophytica</name>
    <dbReference type="NCBI Taxonomy" id="2291215"/>
    <lineage>
        <taxon>Bacteria</taxon>
        <taxon>Bacillati</taxon>
        <taxon>Actinomycetota</taxon>
        <taxon>Actinomycetes</taxon>
        <taxon>Pseudonocardiales</taxon>
        <taxon>Pseudonocardiaceae</taxon>
        <taxon>Actinomycetospora</taxon>
    </lineage>
</organism>
<evidence type="ECO:0000256" key="2">
    <source>
        <dbReference type="SAM" id="Phobius"/>
    </source>
</evidence>
<keyword evidence="2" id="KW-0472">Membrane</keyword>
<comment type="caution">
    <text evidence="3">The sequence shown here is derived from an EMBL/GenBank/DDBJ whole genome shotgun (WGS) entry which is preliminary data.</text>
</comment>
<proteinExistence type="predicted"/>
<feature type="region of interest" description="Disordered" evidence="1">
    <location>
        <begin position="223"/>
        <end position="255"/>
    </location>
</feature>
<dbReference type="Proteomes" id="UP001199469">
    <property type="component" value="Unassembled WGS sequence"/>
</dbReference>
<keyword evidence="4" id="KW-1185">Reference proteome</keyword>
<gene>
    <name evidence="3" type="ORF">LQ327_24010</name>
</gene>
<keyword evidence="2" id="KW-0812">Transmembrane</keyword>
<sequence length="255" mass="25393">MDPEARPEDEGPDDDVPRWPRYAIGLAVLLVVVLVTAWAAGLQLSGPSPDGGSTDAVRLGPASGEDVGAYLARTAVVPAPTDPSPRLALVQFDAALTPDAAAAALARTTPLQAVVRVPFPRVQTALHRVDTPPAAPAAALQAALTTAGGEAAADAARAGPATSPADTRRVAVAEAEATALGRPGCACLIAAVVRVAPDAVADVRRAPGVRAVEVAPPGASRTRLAVSPLLPDQGPGRPDGPVVGPVPDDGPVPAG</sequence>
<feature type="transmembrane region" description="Helical" evidence="2">
    <location>
        <begin position="22"/>
        <end position="42"/>
    </location>
</feature>
<dbReference type="EMBL" id="JAJNDB010000006">
    <property type="protein sequence ID" value="MCD2196445.1"/>
    <property type="molecule type" value="Genomic_DNA"/>
</dbReference>
<evidence type="ECO:0000313" key="3">
    <source>
        <dbReference type="EMBL" id="MCD2196445.1"/>
    </source>
</evidence>
<dbReference type="RefSeq" id="WP_230738308.1">
    <property type="nucleotide sequence ID" value="NZ_JAJNDB010000006.1"/>
</dbReference>
<reference evidence="3 4" key="1">
    <citation type="submission" date="2021-11" db="EMBL/GenBank/DDBJ databases">
        <title>Draft genome sequence of Actinomycetospora sp. SF1 isolated from the rhizosphere soil.</title>
        <authorList>
            <person name="Duangmal K."/>
            <person name="Chantavorakit T."/>
        </authorList>
    </citation>
    <scope>NUCLEOTIDE SEQUENCE [LARGE SCALE GENOMIC DNA]</scope>
    <source>
        <strain evidence="3 4">TBRC 5722</strain>
    </source>
</reference>
<accession>A0ABS8PG07</accession>
<evidence type="ECO:0000256" key="1">
    <source>
        <dbReference type="SAM" id="MobiDB-lite"/>
    </source>
</evidence>
<feature type="compositionally biased region" description="Low complexity" evidence="1">
    <location>
        <begin position="231"/>
        <end position="247"/>
    </location>
</feature>
<evidence type="ECO:0000313" key="4">
    <source>
        <dbReference type="Proteomes" id="UP001199469"/>
    </source>
</evidence>
<keyword evidence="2" id="KW-1133">Transmembrane helix</keyword>
<protein>
    <submittedName>
        <fullName evidence="3">Uncharacterized protein</fullName>
    </submittedName>
</protein>